<reference evidence="13 14" key="1">
    <citation type="submission" date="2018-08" db="EMBL/GenBank/DDBJ databases">
        <title>A genome reference for cultivated species of the human gut microbiota.</title>
        <authorList>
            <person name="Zou Y."/>
            <person name="Xue W."/>
            <person name="Luo G."/>
        </authorList>
    </citation>
    <scope>NUCLEOTIDE SEQUENCE [LARGE SCALE GENOMIC DNA]</scope>
    <source>
        <strain evidence="11 13">AF14-6AC</strain>
        <strain evidence="10 14">AF16-14</strain>
        <strain evidence="12 15">OF03-11</strain>
    </source>
</reference>
<dbReference type="InterPro" id="IPR000838">
    <property type="entry name" value="RNA_pol_sigma70_ECF_CS"/>
</dbReference>
<dbReference type="SUPFAM" id="SSF88659">
    <property type="entry name" value="Sigma3 and sigma4 domains of RNA polymerase sigma factors"/>
    <property type="match status" value="1"/>
</dbReference>
<dbReference type="Gene3D" id="1.10.10.10">
    <property type="entry name" value="Winged helix-like DNA-binding domain superfamily/Winged helix DNA-binding domain"/>
    <property type="match status" value="1"/>
</dbReference>
<evidence type="ECO:0000259" key="8">
    <source>
        <dbReference type="Pfam" id="PF08281"/>
    </source>
</evidence>
<dbReference type="PANTHER" id="PTHR43133:SF8">
    <property type="entry name" value="RNA POLYMERASE SIGMA FACTOR HI_1459-RELATED"/>
    <property type="match status" value="1"/>
</dbReference>
<evidence type="ECO:0000313" key="14">
    <source>
        <dbReference type="Proteomes" id="UP000284243"/>
    </source>
</evidence>
<evidence type="ECO:0000256" key="1">
    <source>
        <dbReference type="ARBA" id="ARBA00010641"/>
    </source>
</evidence>
<proteinExistence type="inferred from homology"/>
<dbReference type="Proteomes" id="UP000284434">
    <property type="component" value="Unassembled WGS sequence"/>
</dbReference>
<keyword evidence="4 6" id="KW-0238">DNA-binding</keyword>
<dbReference type="NCBIfam" id="TIGR02937">
    <property type="entry name" value="sigma70-ECF"/>
    <property type="match status" value="1"/>
</dbReference>
<evidence type="ECO:0000256" key="4">
    <source>
        <dbReference type="ARBA" id="ARBA00023125"/>
    </source>
</evidence>
<evidence type="ECO:0000313" key="15">
    <source>
        <dbReference type="Proteomes" id="UP000284434"/>
    </source>
</evidence>
<dbReference type="EMBL" id="QRYC01000016">
    <property type="protein sequence ID" value="RGU55588.1"/>
    <property type="molecule type" value="Genomic_DNA"/>
</dbReference>
<dbReference type="GO" id="GO:0003677">
    <property type="term" value="F:DNA binding"/>
    <property type="evidence" value="ECO:0007669"/>
    <property type="project" value="UniProtKB-KW"/>
</dbReference>
<comment type="caution">
    <text evidence="11">The sequence shown here is derived from an EMBL/GenBank/DDBJ whole genome shotgun (WGS) entry which is preliminary data.</text>
</comment>
<dbReference type="InterPro" id="IPR014284">
    <property type="entry name" value="RNA_pol_sigma-70_dom"/>
</dbReference>
<dbReference type="EMBL" id="QSCO01000017">
    <property type="protein sequence ID" value="RGY05554.1"/>
    <property type="molecule type" value="Genomic_DNA"/>
</dbReference>
<dbReference type="EMBL" id="JAKNDN010000015">
    <property type="protein sequence ID" value="MCG4959987.1"/>
    <property type="molecule type" value="Genomic_DNA"/>
</dbReference>
<dbReference type="InterPro" id="IPR039425">
    <property type="entry name" value="RNA_pol_sigma-70-like"/>
</dbReference>
<accession>A0A412W8V1</accession>
<dbReference type="Proteomes" id="UP000283426">
    <property type="component" value="Unassembled WGS sequence"/>
</dbReference>
<dbReference type="PROSITE" id="PS01063">
    <property type="entry name" value="SIGMA70_ECF"/>
    <property type="match status" value="1"/>
</dbReference>
<dbReference type="GO" id="GO:0016987">
    <property type="term" value="F:sigma factor activity"/>
    <property type="evidence" value="ECO:0007669"/>
    <property type="project" value="UniProtKB-KW"/>
</dbReference>
<dbReference type="AlphaFoldDB" id="A0A412W8V1"/>
<dbReference type="OMA" id="LVDMQGY"/>
<evidence type="ECO:0000256" key="2">
    <source>
        <dbReference type="ARBA" id="ARBA00023015"/>
    </source>
</evidence>
<evidence type="ECO:0000256" key="5">
    <source>
        <dbReference type="ARBA" id="ARBA00023163"/>
    </source>
</evidence>
<dbReference type="GO" id="GO:0006352">
    <property type="term" value="P:DNA-templated transcription initiation"/>
    <property type="evidence" value="ECO:0007669"/>
    <property type="project" value="InterPro"/>
</dbReference>
<dbReference type="InterPro" id="IPR013325">
    <property type="entry name" value="RNA_pol_sigma_r2"/>
</dbReference>
<evidence type="ECO:0000313" key="10">
    <source>
        <dbReference type="EMBL" id="RGU55588.1"/>
    </source>
</evidence>
<dbReference type="Proteomes" id="UP000284243">
    <property type="component" value="Unassembled WGS sequence"/>
</dbReference>
<dbReference type="Proteomes" id="UP001199750">
    <property type="component" value="Unassembled WGS sequence"/>
</dbReference>
<keyword evidence="3 6" id="KW-0731">Sigma factor</keyword>
<gene>
    <name evidence="11" type="ORF">DWW24_14990</name>
    <name evidence="10" type="ORF">DWW57_11765</name>
    <name evidence="12" type="ORF">DXA53_12325</name>
    <name evidence="9" type="ORF">L0P03_09015</name>
</gene>
<reference evidence="9" key="2">
    <citation type="submission" date="2022-01" db="EMBL/GenBank/DDBJ databases">
        <title>Collection of gut derived symbiotic bacterial strains cultured from healthy donors.</title>
        <authorList>
            <person name="Lin H."/>
            <person name="Kohout C."/>
            <person name="Waligurski E."/>
            <person name="Pamer E.G."/>
        </authorList>
    </citation>
    <scope>NUCLEOTIDE SEQUENCE</scope>
    <source>
        <strain evidence="9">DFI.1.149</strain>
    </source>
</reference>
<dbReference type="Pfam" id="PF04542">
    <property type="entry name" value="Sigma70_r2"/>
    <property type="match status" value="1"/>
</dbReference>
<protein>
    <recommendedName>
        <fullName evidence="6">RNA polymerase sigma factor</fullName>
    </recommendedName>
</protein>
<keyword evidence="2 6" id="KW-0805">Transcription regulation</keyword>
<keyword evidence="5 6" id="KW-0804">Transcription</keyword>
<evidence type="ECO:0000313" key="9">
    <source>
        <dbReference type="EMBL" id="MCG4959987.1"/>
    </source>
</evidence>
<evidence type="ECO:0000256" key="6">
    <source>
        <dbReference type="RuleBase" id="RU000716"/>
    </source>
</evidence>
<name>A0A412W8V1_9BACT</name>
<dbReference type="Pfam" id="PF08281">
    <property type="entry name" value="Sigma70_r4_2"/>
    <property type="match status" value="1"/>
</dbReference>
<dbReference type="InterPro" id="IPR013249">
    <property type="entry name" value="RNA_pol_sigma70_r4_t2"/>
</dbReference>
<feature type="domain" description="RNA polymerase sigma factor 70 region 4 type 2" evidence="8">
    <location>
        <begin position="125"/>
        <end position="175"/>
    </location>
</feature>
<dbReference type="InterPro" id="IPR013324">
    <property type="entry name" value="RNA_pol_sigma_r3/r4-like"/>
</dbReference>
<evidence type="ECO:0000259" key="7">
    <source>
        <dbReference type="Pfam" id="PF04542"/>
    </source>
</evidence>
<dbReference type="RefSeq" id="WP_013611999.1">
    <property type="nucleotide sequence ID" value="NZ_BAABYK010000002.1"/>
</dbReference>
<dbReference type="InterPro" id="IPR036388">
    <property type="entry name" value="WH-like_DNA-bd_sf"/>
</dbReference>
<comment type="similarity">
    <text evidence="1 6">Belongs to the sigma-70 factor family. ECF subfamily.</text>
</comment>
<feature type="domain" description="RNA polymerase sigma-70 region 2" evidence="7">
    <location>
        <begin position="24"/>
        <end position="91"/>
    </location>
</feature>
<dbReference type="EMBL" id="QRYW01000034">
    <property type="protein sequence ID" value="RGV21701.1"/>
    <property type="molecule type" value="Genomic_DNA"/>
</dbReference>
<dbReference type="Gene3D" id="1.10.1740.10">
    <property type="match status" value="1"/>
</dbReference>
<evidence type="ECO:0000256" key="3">
    <source>
        <dbReference type="ARBA" id="ARBA00023082"/>
    </source>
</evidence>
<dbReference type="SUPFAM" id="SSF88946">
    <property type="entry name" value="Sigma2 domain of RNA polymerase sigma factors"/>
    <property type="match status" value="1"/>
</dbReference>
<dbReference type="GeneID" id="61275008"/>
<dbReference type="InterPro" id="IPR007627">
    <property type="entry name" value="RNA_pol_sigma70_r2"/>
</dbReference>
<dbReference type="PANTHER" id="PTHR43133">
    <property type="entry name" value="RNA POLYMERASE ECF-TYPE SIGMA FACTO"/>
    <property type="match status" value="1"/>
</dbReference>
<evidence type="ECO:0000313" key="13">
    <source>
        <dbReference type="Proteomes" id="UP000283426"/>
    </source>
</evidence>
<evidence type="ECO:0000313" key="12">
    <source>
        <dbReference type="EMBL" id="RGY05554.1"/>
    </source>
</evidence>
<evidence type="ECO:0000313" key="11">
    <source>
        <dbReference type="EMBL" id="RGV21701.1"/>
    </source>
</evidence>
<sequence length="186" mass="22357">METLEIQKLIQQSRRQDSYAFSLLVRQYQDFVFRLAFRLLCNYEEAQDITQETFIRVWTHLPQFNLQAKFTTWLYKITVNLCYDSLRSYKKRPIVHDSEIDFLKAYQQLSDENLENKVMNEELIQIILYLTQELTPKQKLIFTLWDLEGLEAEEVKDISGLSSAKIKSNLYLARKYIRERIEKLNL</sequence>
<organism evidence="11 13">
    <name type="scientific">Odoribacter splanchnicus</name>
    <dbReference type="NCBI Taxonomy" id="28118"/>
    <lineage>
        <taxon>Bacteria</taxon>
        <taxon>Pseudomonadati</taxon>
        <taxon>Bacteroidota</taxon>
        <taxon>Bacteroidia</taxon>
        <taxon>Bacteroidales</taxon>
        <taxon>Odoribacteraceae</taxon>
        <taxon>Odoribacter</taxon>
    </lineage>
</organism>